<proteinExistence type="predicted"/>
<dbReference type="GeneID" id="63833390"/>
<protein>
    <submittedName>
        <fullName evidence="1">Uncharacterized protein</fullName>
    </submittedName>
</protein>
<dbReference type="AlphaFoldDB" id="A0A9P4XXK2"/>
<name>A0A9P4XXK2_CRYP1</name>
<evidence type="ECO:0000313" key="1">
    <source>
        <dbReference type="EMBL" id="KAF3762642.1"/>
    </source>
</evidence>
<dbReference type="Proteomes" id="UP000803844">
    <property type="component" value="Unassembled WGS sequence"/>
</dbReference>
<evidence type="ECO:0000313" key="2">
    <source>
        <dbReference type="Proteomes" id="UP000803844"/>
    </source>
</evidence>
<organism evidence="1 2">
    <name type="scientific">Cryphonectria parasitica (strain ATCC 38755 / EP155)</name>
    <dbReference type="NCBI Taxonomy" id="660469"/>
    <lineage>
        <taxon>Eukaryota</taxon>
        <taxon>Fungi</taxon>
        <taxon>Dikarya</taxon>
        <taxon>Ascomycota</taxon>
        <taxon>Pezizomycotina</taxon>
        <taxon>Sordariomycetes</taxon>
        <taxon>Sordariomycetidae</taxon>
        <taxon>Diaporthales</taxon>
        <taxon>Cryphonectriaceae</taxon>
        <taxon>Cryphonectria-Endothia species complex</taxon>
        <taxon>Cryphonectria</taxon>
    </lineage>
</organism>
<keyword evidence="2" id="KW-1185">Reference proteome</keyword>
<dbReference type="RefSeq" id="XP_040773621.1">
    <property type="nucleotide sequence ID" value="XM_040916261.1"/>
</dbReference>
<gene>
    <name evidence="1" type="ORF">M406DRAFT_244445</name>
</gene>
<accession>A0A9P4XXK2</accession>
<dbReference type="EMBL" id="MU032350">
    <property type="protein sequence ID" value="KAF3762642.1"/>
    <property type="molecule type" value="Genomic_DNA"/>
</dbReference>
<reference evidence="1" key="1">
    <citation type="journal article" date="2020" name="Phytopathology">
        <title>Genome sequence of the chestnut blight fungus Cryphonectria parasitica EP155: A fundamental resource for an archetypical invasive plant pathogen.</title>
        <authorList>
            <person name="Crouch J.A."/>
            <person name="Dawe A."/>
            <person name="Aerts A."/>
            <person name="Barry K."/>
            <person name="Churchill A.C.L."/>
            <person name="Grimwood J."/>
            <person name="Hillman B."/>
            <person name="Milgroom M.G."/>
            <person name="Pangilinan J."/>
            <person name="Smith M."/>
            <person name="Salamov A."/>
            <person name="Schmutz J."/>
            <person name="Yadav J."/>
            <person name="Grigoriev I.V."/>
            <person name="Nuss D."/>
        </authorList>
    </citation>
    <scope>NUCLEOTIDE SEQUENCE</scope>
    <source>
        <strain evidence="1">EP155</strain>
    </source>
</reference>
<sequence length="53" mass="6117">KKSKTYNTGYSLMVTHLTTNPAVSGLFRGEQTGSQVLHYLWSYVLGFWYCRII</sequence>
<dbReference type="OrthoDB" id="4776075at2759"/>
<comment type="caution">
    <text evidence="1">The sequence shown here is derived from an EMBL/GenBank/DDBJ whole genome shotgun (WGS) entry which is preliminary data.</text>
</comment>
<feature type="non-terminal residue" evidence="1">
    <location>
        <position position="53"/>
    </location>
</feature>
<feature type="non-terminal residue" evidence="1">
    <location>
        <position position="1"/>
    </location>
</feature>